<sequence length="163" mass="16937">MSDLDPQGPAQPALDQAYDHPGNPIDHTPQERTQASANATTNSGAKTDKRNPGDVDIPSTHGQSGQASSLGRGARDGSGDKPTGEATSGLDGEQMRAPGEGDVMQRQFEKSGFGEQADLASDLDRKKQEQAGAREEVKSQRSKNVDVGGALGQTTGPAVVEGR</sequence>
<feature type="compositionally biased region" description="Basic and acidic residues" evidence="1">
    <location>
        <begin position="73"/>
        <end position="83"/>
    </location>
</feature>
<feature type="compositionally biased region" description="Polar residues" evidence="1">
    <location>
        <begin position="60"/>
        <end position="69"/>
    </location>
</feature>
<proteinExistence type="predicted"/>
<evidence type="ECO:0000313" key="3">
    <source>
        <dbReference type="Proteomes" id="UP000192927"/>
    </source>
</evidence>
<evidence type="ECO:0000256" key="1">
    <source>
        <dbReference type="SAM" id="MobiDB-lite"/>
    </source>
</evidence>
<protein>
    <submittedName>
        <fullName evidence="2">Uncharacterized protein</fullName>
    </submittedName>
</protein>
<reference evidence="3" key="1">
    <citation type="submission" date="2017-03" db="EMBL/GenBank/DDBJ databases">
        <authorList>
            <person name="Sharma R."/>
            <person name="Thines M."/>
        </authorList>
    </citation>
    <scope>NUCLEOTIDE SEQUENCE [LARGE SCALE GENOMIC DNA]</scope>
</reference>
<name>A0A1W5D3T6_9LECA</name>
<dbReference type="Proteomes" id="UP000192927">
    <property type="component" value="Unassembled WGS sequence"/>
</dbReference>
<feature type="compositionally biased region" description="Polar residues" evidence="1">
    <location>
        <begin position="31"/>
        <end position="45"/>
    </location>
</feature>
<dbReference type="AlphaFoldDB" id="A0A1W5D3T6"/>
<feature type="region of interest" description="Disordered" evidence="1">
    <location>
        <begin position="1"/>
        <end position="163"/>
    </location>
</feature>
<feature type="compositionally biased region" description="Basic and acidic residues" evidence="1">
    <location>
        <begin position="122"/>
        <end position="139"/>
    </location>
</feature>
<accession>A0A1W5D3T6</accession>
<evidence type="ECO:0000313" key="2">
    <source>
        <dbReference type="EMBL" id="SLM37670.1"/>
    </source>
</evidence>
<dbReference type="EMBL" id="FWEW01001806">
    <property type="protein sequence ID" value="SLM37670.1"/>
    <property type="molecule type" value="Genomic_DNA"/>
</dbReference>
<organism evidence="2 3">
    <name type="scientific">Lasallia pustulata</name>
    <dbReference type="NCBI Taxonomy" id="136370"/>
    <lineage>
        <taxon>Eukaryota</taxon>
        <taxon>Fungi</taxon>
        <taxon>Dikarya</taxon>
        <taxon>Ascomycota</taxon>
        <taxon>Pezizomycotina</taxon>
        <taxon>Lecanoromycetes</taxon>
        <taxon>OSLEUM clade</taxon>
        <taxon>Umbilicariomycetidae</taxon>
        <taxon>Umbilicariales</taxon>
        <taxon>Umbilicariaceae</taxon>
        <taxon>Lasallia</taxon>
    </lineage>
</organism>
<keyword evidence="3" id="KW-1185">Reference proteome</keyword>